<dbReference type="EC" id="6.3.4.18" evidence="4 5"/>
<dbReference type="Gene3D" id="3.30.1490.20">
    <property type="entry name" value="ATP-grasp fold, A domain"/>
    <property type="match status" value="1"/>
</dbReference>
<feature type="binding site" evidence="4">
    <location>
        <position position="101"/>
    </location>
    <ligand>
        <name>ATP</name>
        <dbReference type="ChEBI" id="CHEBI:30616"/>
    </ligand>
</feature>
<evidence type="ECO:0000313" key="7">
    <source>
        <dbReference type="EMBL" id="SMA49788.1"/>
    </source>
</evidence>
<dbReference type="InterPro" id="IPR011054">
    <property type="entry name" value="Rudment_hybrid_motif"/>
</dbReference>
<dbReference type="EMBL" id="FWPT01000009">
    <property type="protein sequence ID" value="SMA49788.1"/>
    <property type="molecule type" value="Genomic_DNA"/>
</dbReference>
<dbReference type="GO" id="GO:0046872">
    <property type="term" value="F:metal ion binding"/>
    <property type="evidence" value="ECO:0007669"/>
    <property type="project" value="InterPro"/>
</dbReference>
<evidence type="ECO:0000256" key="1">
    <source>
        <dbReference type="ARBA" id="ARBA00022741"/>
    </source>
</evidence>
<dbReference type="NCBIfam" id="TIGR01161">
    <property type="entry name" value="purK"/>
    <property type="match status" value="1"/>
</dbReference>
<dbReference type="HAMAP" id="MF_01928">
    <property type="entry name" value="PurK"/>
    <property type="match status" value="1"/>
</dbReference>
<dbReference type="InterPro" id="IPR040686">
    <property type="entry name" value="PurK_C"/>
</dbReference>
<dbReference type="SUPFAM" id="SSF56059">
    <property type="entry name" value="Glutathione synthetase ATP-binding domain-like"/>
    <property type="match status" value="1"/>
</dbReference>
<dbReference type="PANTHER" id="PTHR11609">
    <property type="entry name" value="PURINE BIOSYNTHESIS PROTEIN 6/7, PUR6/7"/>
    <property type="match status" value="1"/>
</dbReference>
<keyword evidence="3 4" id="KW-0067">ATP-binding</keyword>
<dbReference type="Gene3D" id="3.40.50.20">
    <property type="match status" value="1"/>
</dbReference>
<dbReference type="GO" id="GO:0005829">
    <property type="term" value="C:cytosol"/>
    <property type="evidence" value="ECO:0007669"/>
    <property type="project" value="TreeGrafter"/>
</dbReference>
<dbReference type="PROSITE" id="PS50975">
    <property type="entry name" value="ATP_GRASP"/>
    <property type="match status" value="1"/>
</dbReference>
<dbReference type="Pfam" id="PF17769">
    <property type="entry name" value="PurK_C"/>
    <property type="match status" value="1"/>
</dbReference>
<organism evidence="7 8">
    <name type="scientific">Parendozoicomonas haliclonae</name>
    <dbReference type="NCBI Taxonomy" id="1960125"/>
    <lineage>
        <taxon>Bacteria</taxon>
        <taxon>Pseudomonadati</taxon>
        <taxon>Pseudomonadota</taxon>
        <taxon>Gammaproteobacteria</taxon>
        <taxon>Oceanospirillales</taxon>
        <taxon>Endozoicomonadaceae</taxon>
        <taxon>Parendozoicomonas</taxon>
    </lineage>
</organism>
<comment type="catalytic activity">
    <reaction evidence="4 5">
        <text>5-amino-1-(5-phospho-beta-D-ribosyl)imidazole + hydrogencarbonate + ATP = 5-carboxyamino-1-(5-phospho-D-ribosyl)imidazole + ADP + phosphate + 2 H(+)</text>
        <dbReference type="Rhea" id="RHEA:19317"/>
        <dbReference type="ChEBI" id="CHEBI:15378"/>
        <dbReference type="ChEBI" id="CHEBI:17544"/>
        <dbReference type="ChEBI" id="CHEBI:30616"/>
        <dbReference type="ChEBI" id="CHEBI:43474"/>
        <dbReference type="ChEBI" id="CHEBI:58730"/>
        <dbReference type="ChEBI" id="CHEBI:137981"/>
        <dbReference type="ChEBI" id="CHEBI:456216"/>
        <dbReference type="EC" id="6.3.4.18"/>
    </reaction>
</comment>
<keyword evidence="4 5" id="KW-0436">Ligase</keyword>
<dbReference type="GO" id="GO:0004638">
    <property type="term" value="F:phosphoribosylaminoimidazole carboxylase activity"/>
    <property type="evidence" value="ECO:0007669"/>
    <property type="project" value="InterPro"/>
</dbReference>
<keyword evidence="8" id="KW-1185">Reference proteome</keyword>
<dbReference type="OrthoDB" id="9804625at2"/>
<comment type="subunit">
    <text evidence="4 5">Homodimer.</text>
</comment>
<comment type="similarity">
    <text evidence="4 5">Belongs to the PurK/PurT family.</text>
</comment>
<dbReference type="RefSeq" id="WP_087112242.1">
    <property type="nucleotide sequence ID" value="NZ_CBCSCN010000011.1"/>
</dbReference>
<name>A0A1X7ANV8_9GAMM</name>
<feature type="binding site" evidence="4">
    <location>
        <begin position="189"/>
        <end position="192"/>
    </location>
    <ligand>
        <name>ATP</name>
        <dbReference type="ChEBI" id="CHEBI:30616"/>
    </ligand>
</feature>
<evidence type="ECO:0000256" key="2">
    <source>
        <dbReference type="ARBA" id="ARBA00022755"/>
    </source>
</evidence>
<feature type="binding site" evidence="4">
    <location>
        <position position="197"/>
    </location>
    <ligand>
        <name>ATP</name>
        <dbReference type="ChEBI" id="CHEBI:30616"/>
    </ligand>
</feature>
<dbReference type="SUPFAM" id="SSF51246">
    <property type="entry name" value="Rudiment single hybrid motif"/>
    <property type="match status" value="1"/>
</dbReference>
<reference evidence="7 8" key="1">
    <citation type="submission" date="2017-03" db="EMBL/GenBank/DDBJ databases">
        <authorList>
            <person name="Afonso C.L."/>
            <person name="Miller P.J."/>
            <person name="Scott M.A."/>
            <person name="Spackman E."/>
            <person name="Goraichik I."/>
            <person name="Dimitrov K.M."/>
            <person name="Suarez D.L."/>
            <person name="Swayne D.E."/>
        </authorList>
    </citation>
    <scope>NUCLEOTIDE SEQUENCE [LARGE SCALE GENOMIC DNA]</scope>
    <source>
        <strain evidence="7">SB41UT1</strain>
    </source>
</reference>
<feature type="binding site" evidence="4">
    <location>
        <begin position="274"/>
        <end position="275"/>
    </location>
    <ligand>
        <name>ATP</name>
        <dbReference type="ChEBI" id="CHEBI:30616"/>
    </ligand>
</feature>
<dbReference type="Pfam" id="PF02222">
    <property type="entry name" value="ATP-grasp"/>
    <property type="match status" value="1"/>
</dbReference>
<sequence length="382" mass="42286">MRVAIMGCGQLSRMLALSGMPMGIEFSFLAEPQESTVCIHGYGDVVRITEEQTPEQLFEALGRPDVITVERESVNVPLLRELKTYCPVYPDPDIVWAIQNRHREKTLVSDSGIPLSPWSRLQNNDPLQPAVDAIGGLPVVIKSTEDGYDGYNQWVADTEADLAHFETERARLLQEYAEQGKGINEWIVEKKIPFDREISVVGARNANGEVVFYMPGENRHQNGILKTSIVPAPGISDALVAKAEQYITQLLEKTGYVGVLAVELFVVGDELMVNELAPRVHNSGHWSMDGAETCQFENHVRGITNLPLGKTNLKGVAGMVNLLGLELSDDSSAPLQLVQPWAHLHWYGKTPRPGRKLGHVNIVSDDLPQLMDWIAQTEAAYS</sequence>
<keyword evidence="2 4" id="KW-0658">Purine biosynthesis</keyword>
<comment type="caution">
    <text evidence="4">Lacks conserved residue(s) required for the propagation of feature annotation.</text>
</comment>
<evidence type="ECO:0000256" key="4">
    <source>
        <dbReference type="HAMAP-Rule" id="MF_01928"/>
    </source>
</evidence>
<dbReference type="InterPro" id="IPR011761">
    <property type="entry name" value="ATP-grasp"/>
</dbReference>
<dbReference type="Proteomes" id="UP000196573">
    <property type="component" value="Unassembled WGS sequence"/>
</dbReference>
<dbReference type="GO" id="GO:0005524">
    <property type="term" value="F:ATP binding"/>
    <property type="evidence" value="ECO:0007669"/>
    <property type="project" value="UniProtKB-UniRule"/>
</dbReference>
<dbReference type="AlphaFoldDB" id="A0A1X7ANV8"/>
<feature type="binding site" evidence="4">
    <location>
        <position position="142"/>
    </location>
    <ligand>
        <name>ATP</name>
        <dbReference type="ChEBI" id="CHEBI:30616"/>
    </ligand>
</feature>
<dbReference type="Gene3D" id="3.30.470.20">
    <property type="entry name" value="ATP-grasp fold, B domain"/>
    <property type="match status" value="1"/>
</dbReference>
<comment type="pathway">
    <text evidence="4 5">Purine metabolism; IMP biosynthesis via de novo pathway; 5-amino-1-(5-phospho-D-ribosyl)imidazole-4-carboxylate from 5-amino-1-(5-phospho-D-ribosyl)imidazole (N5-CAIR route): step 1/2.</text>
</comment>
<dbReference type="NCBIfam" id="NF004679">
    <property type="entry name" value="PRK06019.1-5"/>
    <property type="match status" value="1"/>
</dbReference>
<dbReference type="UniPathway" id="UPA00074">
    <property type="reaction ID" value="UER00942"/>
</dbReference>
<dbReference type="InterPro" id="IPR016185">
    <property type="entry name" value="PreATP-grasp_dom_sf"/>
</dbReference>
<comment type="function">
    <text evidence="4">Catalyzes the ATP-dependent conversion of 5-aminoimidazole ribonucleotide (AIR) and HCO(3)(-) to N5-carboxyaminoimidazole ribonucleotide (N5-CAIR).</text>
</comment>
<evidence type="ECO:0000259" key="6">
    <source>
        <dbReference type="PROSITE" id="PS50975"/>
    </source>
</evidence>
<evidence type="ECO:0000256" key="5">
    <source>
        <dbReference type="RuleBase" id="RU361200"/>
    </source>
</evidence>
<dbReference type="InterPro" id="IPR054350">
    <property type="entry name" value="PurT/PurK_preATP-grasp"/>
</dbReference>
<proteinExistence type="inferred from homology"/>
<dbReference type="InterPro" id="IPR005875">
    <property type="entry name" value="PurK"/>
</dbReference>
<gene>
    <name evidence="4 5 7" type="primary">purK</name>
    <name evidence="7" type="ORF">EHSB41UT_03577</name>
</gene>
<dbReference type="GO" id="GO:0006189">
    <property type="term" value="P:'de novo' IMP biosynthetic process"/>
    <property type="evidence" value="ECO:0007669"/>
    <property type="project" value="UniProtKB-UniRule"/>
</dbReference>
<evidence type="ECO:0000256" key="3">
    <source>
        <dbReference type="ARBA" id="ARBA00022840"/>
    </source>
</evidence>
<dbReference type="InterPro" id="IPR013815">
    <property type="entry name" value="ATP_grasp_subdomain_1"/>
</dbReference>
<dbReference type="SUPFAM" id="SSF52440">
    <property type="entry name" value="PreATP-grasp domain"/>
    <property type="match status" value="1"/>
</dbReference>
<protein>
    <recommendedName>
        <fullName evidence="4 5">N5-carboxyaminoimidazole ribonucleotide synthase</fullName>
        <shortName evidence="4 5">N5-CAIR synthase</shortName>
        <ecNumber evidence="4 5">6.3.4.18</ecNumber>
    </recommendedName>
    <alternativeName>
        <fullName evidence="4 5">5-(carboxyamino)imidazole ribonucleotide synthetase</fullName>
    </alternativeName>
</protein>
<accession>A0A1X7ANV8</accession>
<dbReference type="InterPro" id="IPR003135">
    <property type="entry name" value="ATP-grasp_carboxylate-amine"/>
</dbReference>
<evidence type="ECO:0000313" key="8">
    <source>
        <dbReference type="Proteomes" id="UP000196573"/>
    </source>
</evidence>
<feature type="domain" description="ATP-grasp" evidence="6">
    <location>
        <begin position="105"/>
        <end position="304"/>
    </location>
</feature>
<dbReference type="GO" id="GO:0034028">
    <property type="term" value="F:5-(carboxyamino)imidazole ribonucleotide synthase activity"/>
    <property type="evidence" value="ECO:0007669"/>
    <property type="project" value="UniProtKB-UniRule"/>
</dbReference>
<feature type="binding site" evidence="4">
    <location>
        <position position="220"/>
    </location>
    <ligand>
        <name>ATP</name>
        <dbReference type="ChEBI" id="CHEBI:30616"/>
    </ligand>
</feature>
<keyword evidence="1 4" id="KW-0547">Nucleotide-binding</keyword>
<dbReference type="Pfam" id="PF22660">
    <property type="entry name" value="RS_preATP-grasp-like"/>
    <property type="match status" value="1"/>
</dbReference>
<comment type="function">
    <text evidence="5">Catalyzes the ATP-dependent conversion of 5-aminoimidazole ribonucleotide (AIR) and HCO(3)- to N5-carboxyaminoimidazole ribonucleotide (N5-CAIR).</text>
</comment>
<dbReference type="PANTHER" id="PTHR11609:SF5">
    <property type="entry name" value="PHOSPHORIBOSYLAMINOIMIDAZOLE CARBOXYLASE"/>
    <property type="match status" value="1"/>
</dbReference>